<gene>
    <name evidence="2" type="ORF">HMPREF0673_02545</name>
</gene>
<name>G6B0X7_9BACT</name>
<evidence type="ECO:0000256" key="1">
    <source>
        <dbReference type="SAM" id="MobiDB-lite"/>
    </source>
</evidence>
<comment type="caution">
    <text evidence="2">The sequence shown here is derived from an EMBL/GenBank/DDBJ whole genome shotgun (WGS) entry which is preliminary data.</text>
</comment>
<feature type="compositionally biased region" description="Basic and acidic residues" evidence="1">
    <location>
        <begin position="14"/>
        <end position="29"/>
    </location>
</feature>
<evidence type="ECO:0000313" key="2">
    <source>
        <dbReference type="EMBL" id="EHJ37038.1"/>
    </source>
</evidence>
<organism evidence="2 3">
    <name type="scientific">Leyella stercorea DSM 18206</name>
    <dbReference type="NCBI Taxonomy" id="1002367"/>
    <lineage>
        <taxon>Bacteria</taxon>
        <taxon>Pseudomonadati</taxon>
        <taxon>Bacteroidota</taxon>
        <taxon>Bacteroidia</taxon>
        <taxon>Bacteroidales</taxon>
        <taxon>Prevotellaceae</taxon>
        <taxon>Leyella</taxon>
    </lineage>
</organism>
<dbReference type="Proteomes" id="UP000004407">
    <property type="component" value="Unassembled WGS sequence"/>
</dbReference>
<reference evidence="2 3" key="1">
    <citation type="submission" date="2011-08" db="EMBL/GenBank/DDBJ databases">
        <authorList>
            <person name="Weinstock G."/>
            <person name="Sodergren E."/>
            <person name="Clifton S."/>
            <person name="Fulton L."/>
            <person name="Fulton B."/>
            <person name="Courtney L."/>
            <person name="Fronick C."/>
            <person name="Harrison M."/>
            <person name="Strong C."/>
            <person name="Farmer C."/>
            <person name="Delahaunty K."/>
            <person name="Markovic C."/>
            <person name="Hall O."/>
            <person name="Minx P."/>
            <person name="Tomlinson C."/>
            <person name="Mitreva M."/>
            <person name="Hou S."/>
            <person name="Chen J."/>
            <person name="Wollam A."/>
            <person name="Pepin K.H."/>
            <person name="Johnson M."/>
            <person name="Bhonagiri V."/>
            <person name="Zhang X."/>
            <person name="Suruliraj S."/>
            <person name="Warren W."/>
            <person name="Chinwalla A."/>
            <person name="Mardis E.R."/>
            <person name="Wilson R.K."/>
        </authorList>
    </citation>
    <scope>NUCLEOTIDE SEQUENCE [LARGE SCALE GENOMIC DNA]</scope>
    <source>
        <strain evidence="2 3">DSM 18206</strain>
    </source>
</reference>
<accession>G6B0X7</accession>
<evidence type="ECO:0000313" key="3">
    <source>
        <dbReference type="Proteomes" id="UP000004407"/>
    </source>
</evidence>
<dbReference type="EMBL" id="AFZZ01000218">
    <property type="protein sequence ID" value="EHJ37038.1"/>
    <property type="molecule type" value="Genomic_DNA"/>
</dbReference>
<dbReference type="AlphaFoldDB" id="G6B0X7"/>
<protein>
    <submittedName>
        <fullName evidence="2">Uncharacterized protein</fullName>
    </submittedName>
</protein>
<feature type="region of interest" description="Disordered" evidence="1">
    <location>
        <begin position="1"/>
        <end position="29"/>
    </location>
</feature>
<proteinExistence type="predicted"/>
<dbReference type="HOGENOM" id="CLU_3083319_0_0_10"/>
<sequence>MRMTKVGSMKKKRDGVNEGKEEREAKEREVQAWGKKGAWVWHPCHTLLILPS</sequence>